<dbReference type="Pfam" id="PF05970">
    <property type="entry name" value="PIF1"/>
    <property type="match status" value="1"/>
</dbReference>
<dbReference type="EC" id="5.6.2.3" evidence="1"/>
<dbReference type="InterPro" id="IPR027417">
    <property type="entry name" value="P-loop_NTPase"/>
</dbReference>
<keyword evidence="1" id="KW-0233">DNA recombination</keyword>
<reference evidence="3" key="2">
    <citation type="journal article" date="2019" name="IMA Fungus">
        <title>Genome sequencing and comparison of five Tilletia species to identify candidate genes for the detection of regulated species infecting wheat.</title>
        <authorList>
            <person name="Nguyen H.D.T."/>
            <person name="Sultana T."/>
            <person name="Kesanakurti P."/>
            <person name="Hambleton S."/>
        </authorList>
    </citation>
    <scope>NUCLEOTIDE SEQUENCE</scope>
    <source>
        <strain evidence="3">DAOMC 236416</strain>
    </source>
</reference>
<dbReference type="SUPFAM" id="SSF52540">
    <property type="entry name" value="P-loop containing nucleoside triphosphate hydrolases"/>
    <property type="match status" value="2"/>
</dbReference>
<evidence type="ECO:0000259" key="2">
    <source>
        <dbReference type="Pfam" id="PF05970"/>
    </source>
</evidence>
<dbReference type="PANTHER" id="PTHR47642">
    <property type="entry name" value="ATP-DEPENDENT DNA HELICASE"/>
    <property type="match status" value="1"/>
</dbReference>
<sequence>MQYTKTLTDSGWFSGVKASQAFAATSSAPCPAFSRIRCRQWKQELKSKEIAAVSSASIPKATSGVLAQDFGLSNKAQKPTTATSAVFLRDRVVEPSTEHIPHNDVSPAALIEALSKERNLNNAQQLAFSIAAQHFFEQMSGTSIQPLRLLMHGAGGTGKTVVVRLLRELLERYGKGAQILFMAPTGKAASAIGGSTQHSAFALHVHRKNVTADELGAAHKDDITPQRIKYLQEKLRDIAWVFFDEVSMTSCETMAEIDQSLRVGKEVLDVPFGGVNVLFAGDLCQLPPVGATPLYRTYASTNLTMDNRTKAHLGRAVWKEVTKVVEFTEQMRMRDEDMAETLSRLRLRKCVAADARLLNANVLKSDKSPDGLSLQDRPEVMVLTRTNHTVRTLNHEKAAAHGLAKGAEVHQSYADDTTTTTMTNEQRIVLLSYHGMTGSKIGLGRLPLFVGMPVVFRGGNQSVALGVTNGAFAVVAGYDLVADKGGLQVARGLLLRFPRLENLTLTWLPEGCYPIIPMSSKFSFKDDADGPVIQVARKQLPIQPGFAMTVHSAQGITAENGVVVDLTKGGFEALTAPGFLMNFRKNSIA</sequence>
<comment type="catalytic activity">
    <reaction evidence="1">
        <text>ATP + H2O = ADP + phosphate + H(+)</text>
        <dbReference type="Rhea" id="RHEA:13065"/>
        <dbReference type="ChEBI" id="CHEBI:15377"/>
        <dbReference type="ChEBI" id="CHEBI:15378"/>
        <dbReference type="ChEBI" id="CHEBI:30616"/>
        <dbReference type="ChEBI" id="CHEBI:43474"/>
        <dbReference type="ChEBI" id="CHEBI:456216"/>
        <dbReference type="EC" id="5.6.2.3"/>
    </reaction>
</comment>
<dbReference type="GO" id="GO:0043139">
    <property type="term" value="F:5'-3' DNA helicase activity"/>
    <property type="evidence" value="ECO:0007669"/>
    <property type="project" value="UniProtKB-EC"/>
</dbReference>
<dbReference type="GO" id="GO:0006281">
    <property type="term" value="P:DNA repair"/>
    <property type="evidence" value="ECO:0007669"/>
    <property type="project" value="UniProtKB-KW"/>
</dbReference>
<dbReference type="EMBL" id="LWDF02000742">
    <property type="protein sequence ID" value="KAE8243821.1"/>
    <property type="molecule type" value="Genomic_DNA"/>
</dbReference>
<dbReference type="Gene3D" id="3.40.50.300">
    <property type="entry name" value="P-loop containing nucleotide triphosphate hydrolases"/>
    <property type="match status" value="1"/>
</dbReference>
<reference evidence="3" key="1">
    <citation type="submission" date="2016-04" db="EMBL/GenBank/DDBJ databases">
        <authorList>
            <person name="Nguyen H.D."/>
            <person name="Samba Siva P."/>
            <person name="Cullis J."/>
            <person name="Levesque C.A."/>
            <person name="Hambleton S."/>
        </authorList>
    </citation>
    <scope>NUCLEOTIDE SEQUENCE</scope>
    <source>
        <strain evidence="3">DAOMC 236416</strain>
    </source>
</reference>
<dbReference type="AlphaFoldDB" id="A0A8T8SMT9"/>
<protein>
    <recommendedName>
        <fullName evidence="1">ATP-dependent DNA helicase</fullName>
        <ecNumber evidence="1">5.6.2.3</ecNumber>
    </recommendedName>
</protein>
<dbReference type="GO" id="GO:0006310">
    <property type="term" value="P:DNA recombination"/>
    <property type="evidence" value="ECO:0007669"/>
    <property type="project" value="UniProtKB-KW"/>
</dbReference>
<dbReference type="InterPro" id="IPR010285">
    <property type="entry name" value="DNA_helicase_pif1-like_DEAD"/>
</dbReference>
<dbReference type="GO" id="GO:0005524">
    <property type="term" value="F:ATP binding"/>
    <property type="evidence" value="ECO:0007669"/>
    <property type="project" value="UniProtKB-KW"/>
</dbReference>
<keyword evidence="1" id="KW-0347">Helicase</keyword>
<dbReference type="Proteomes" id="UP000077521">
    <property type="component" value="Unassembled WGS sequence"/>
</dbReference>
<evidence type="ECO:0000313" key="3">
    <source>
        <dbReference type="EMBL" id="KAE8243821.1"/>
    </source>
</evidence>
<feature type="domain" description="DNA helicase Pif1-like DEAD-box helicase" evidence="2">
    <location>
        <begin position="145"/>
        <end position="340"/>
    </location>
</feature>
<comment type="cofactor">
    <cofactor evidence="1">
        <name>Mg(2+)</name>
        <dbReference type="ChEBI" id="CHEBI:18420"/>
    </cofactor>
</comment>
<name>A0A8T8SMT9_9BASI</name>
<proteinExistence type="inferred from homology"/>
<comment type="caution">
    <text evidence="3">The sequence shown here is derived from an EMBL/GenBank/DDBJ whole genome shotgun (WGS) entry which is preliminary data.</text>
</comment>
<evidence type="ECO:0000256" key="1">
    <source>
        <dbReference type="RuleBase" id="RU363044"/>
    </source>
</evidence>
<keyword evidence="1" id="KW-0234">DNA repair</keyword>
<comment type="similarity">
    <text evidence="1">Belongs to the helicase family.</text>
</comment>
<keyword evidence="1" id="KW-0378">Hydrolase</keyword>
<evidence type="ECO:0000313" key="4">
    <source>
        <dbReference type="Proteomes" id="UP000077521"/>
    </source>
</evidence>
<dbReference type="InterPro" id="IPR051055">
    <property type="entry name" value="PIF1_helicase"/>
</dbReference>
<organism evidence="3 4">
    <name type="scientific">Tilletia indica</name>
    <dbReference type="NCBI Taxonomy" id="43049"/>
    <lineage>
        <taxon>Eukaryota</taxon>
        <taxon>Fungi</taxon>
        <taxon>Dikarya</taxon>
        <taxon>Basidiomycota</taxon>
        <taxon>Ustilaginomycotina</taxon>
        <taxon>Exobasidiomycetes</taxon>
        <taxon>Tilletiales</taxon>
        <taxon>Tilletiaceae</taxon>
        <taxon>Tilletia</taxon>
    </lineage>
</organism>
<keyword evidence="4" id="KW-1185">Reference proteome</keyword>
<dbReference type="GO" id="GO:0000723">
    <property type="term" value="P:telomere maintenance"/>
    <property type="evidence" value="ECO:0007669"/>
    <property type="project" value="InterPro"/>
</dbReference>
<keyword evidence="1" id="KW-0067">ATP-binding</keyword>
<accession>A0A8T8SMT9</accession>
<gene>
    <name evidence="3" type="ORF">A4X13_0g6931</name>
</gene>
<keyword evidence="1" id="KW-0547">Nucleotide-binding</keyword>
<dbReference type="GO" id="GO:0016787">
    <property type="term" value="F:hydrolase activity"/>
    <property type="evidence" value="ECO:0007669"/>
    <property type="project" value="UniProtKB-KW"/>
</dbReference>
<keyword evidence="1" id="KW-0227">DNA damage</keyword>